<evidence type="ECO:0000313" key="2">
    <source>
        <dbReference type="EMBL" id="ACV50031.1"/>
    </source>
</evidence>
<feature type="compositionally biased region" description="Basic and acidic residues" evidence="1">
    <location>
        <begin position="1"/>
        <end position="10"/>
    </location>
</feature>
<dbReference type="RefSeq" id="YP_003358863.1">
    <property type="nucleotide sequence ID" value="NC_013697.1"/>
</dbReference>
<dbReference type="EMBL" id="GQ357915">
    <property type="protein sequence ID" value="ACV50031.1"/>
    <property type="molecule type" value="Genomic_DNA"/>
</dbReference>
<feature type="compositionally biased region" description="Polar residues" evidence="1">
    <location>
        <begin position="11"/>
        <end position="26"/>
    </location>
</feature>
<dbReference type="Proteomes" id="UP000008986">
    <property type="component" value="Segment"/>
</dbReference>
<gene>
    <name evidence="2" type="primary">8</name>
</gene>
<organism evidence="2 3">
    <name type="scientific">Delftia phage PhiW-14</name>
    <name type="common">Deftia acidovorans bacteriophage phiW-14</name>
    <dbReference type="NCBI Taxonomy" id="665032"/>
    <lineage>
        <taxon>Viruses</taxon>
        <taxon>Duplodnaviria</taxon>
        <taxon>Heunggongvirae</taxon>
        <taxon>Uroviricota</taxon>
        <taxon>Caudoviricetes</taxon>
        <taxon>Ionavirus</taxon>
        <taxon>Ionavirus W14</taxon>
    </lineage>
</organism>
<dbReference type="GeneID" id="8683955"/>
<proteinExistence type="predicted"/>
<dbReference type="KEGG" id="vg:8683955"/>
<accession>C9DFY0</accession>
<keyword evidence="3" id="KW-1185">Reference proteome</keyword>
<feature type="region of interest" description="Disordered" evidence="1">
    <location>
        <begin position="1"/>
        <end position="40"/>
    </location>
</feature>
<organismHost>
    <name type="scientific">Delftia acidovorans</name>
    <name type="common">Pseudomonas acidovorans</name>
    <name type="synonym">Comamonas acidovorans</name>
    <dbReference type="NCBI Taxonomy" id="80866"/>
</organismHost>
<reference evidence="3" key="1">
    <citation type="submission" date="2009-07" db="EMBL/GenBank/DDBJ databases">
        <authorList>
            <person name="Kropinski A.M."/>
            <person name="Villegas A."/>
            <person name="Lingohr E.J."/>
        </authorList>
    </citation>
    <scope>NUCLEOTIDE SEQUENCE [LARGE SCALE GENOMIC DNA]</scope>
</reference>
<name>C9DFY0_BPW14</name>
<protein>
    <submittedName>
        <fullName evidence="2">Uncharacterized protein</fullName>
    </submittedName>
</protein>
<sequence length="137" mass="15097">MSSVKSKLDKLNSSNNPTSQINQQLMWPSDLKSPKPDHPGIAMVFELNKTTSAAKEKDKRAYEQLITGMNSMGITKNFYGEDNTEVSMQRDAGNKSMRDPNKASEFGGGTYVKTPYTIILPPAPASYRQPGGQLEHS</sequence>
<evidence type="ECO:0000313" key="3">
    <source>
        <dbReference type="Proteomes" id="UP000008986"/>
    </source>
</evidence>
<evidence type="ECO:0000256" key="1">
    <source>
        <dbReference type="SAM" id="MobiDB-lite"/>
    </source>
</evidence>